<dbReference type="Proteomes" id="UP001209257">
    <property type="component" value="Unassembled WGS sequence"/>
</dbReference>
<proteinExistence type="predicted"/>
<name>A0ABT2VLF3_9ALTE</name>
<protein>
    <submittedName>
        <fullName evidence="1">Uncharacterized protein</fullName>
    </submittedName>
</protein>
<reference evidence="2" key="1">
    <citation type="submission" date="2023-07" db="EMBL/GenBank/DDBJ databases">
        <title>Study on multiphase classification of strain Alteromonas salexigens isolated from the Yellow Sea.</title>
        <authorList>
            <person name="Sun L."/>
        </authorList>
    </citation>
    <scope>NUCLEOTIDE SEQUENCE [LARGE SCALE GENOMIC DNA]</scope>
    <source>
        <strain evidence="2">ASW11-19</strain>
    </source>
</reference>
<sequence length="203" mass="23103">MIRRNAADNEAAILVEKASQLGNEYVWQQPEENLAELEMIQSLVHEAHQVYSSARIVGWKNSELTALKARLASIRVPLAEASLNAFDQAITKSMAFRQYKTEVETLPVANNDVAKQALYKHLDAFNKDLKDCCVNRILLINRFLTADRDKFYGTMKLGQNTMYYMGLLIRGDITSDVLREKVSNERRKLQTSGNIAAQHNDRQ</sequence>
<gene>
    <name evidence="1" type="ORF">OCL06_06010</name>
</gene>
<dbReference type="RefSeq" id="WP_262992830.1">
    <property type="nucleotide sequence ID" value="NZ_JAOTJC010000006.1"/>
</dbReference>
<organism evidence="1 2">
    <name type="scientific">Alteromonas salexigens</name>
    <dbReference type="NCBI Taxonomy" id="2982530"/>
    <lineage>
        <taxon>Bacteria</taxon>
        <taxon>Pseudomonadati</taxon>
        <taxon>Pseudomonadota</taxon>
        <taxon>Gammaproteobacteria</taxon>
        <taxon>Alteromonadales</taxon>
        <taxon>Alteromonadaceae</taxon>
        <taxon>Alteromonas/Salinimonas group</taxon>
        <taxon>Alteromonas</taxon>
    </lineage>
</organism>
<dbReference type="EMBL" id="JAOTJC010000006">
    <property type="protein sequence ID" value="MCU7554146.1"/>
    <property type="molecule type" value="Genomic_DNA"/>
</dbReference>
<evidence type="ECO:0000313" key="1">
    <source>
        <dbReference type="EMBL" id="MCU7554146.1"/>
    </source>
</evidence>
<evidence type="ECO:0000313" key="2">
    <source>
        <dbReference type="Proteomes" id="UP001209257"/>
    </source>
</evidence>
<comment type="caution">
    <text evidence="1">The sequence shown here is derived from an EMBL/GenBank/DDBJ whole genome shotgun (WGS) entry which is preliminary data.</text>
</comment>
<accession>A0ABT2VLF3</accession>
<keyword evidence="2" id="KW-1185">Reference proteome</keyword>